<gene>
    <name evidence="2" type="ORF">PRK78_000809</name>
</gene>
<name>A0AAF0II03_9EURO</name>
<sequence length="75" mass="8684">MTDAVSERVLCKMINEAIKWYKSLFDEFQSSSSEKSESKKKSEAENEAQKAENQLKEKSEIIAVEEKHSKLQIIF</sequence>
<evidence type="ECO:0000256" key="1">
    <source>
        <dbReference type="SAM" id="MobiDB-lite"/>
    </source>
</evidence>
<accession>A0AAF0II03</accession>
<feature type="compositionally biased region" description="Basic and acidic residues" evidence="1">
    <location>
        <begin position="34"/>
        <end position="57"/>
    </location>
</feature>
<keyword evidence="3" id="KW-1185">Reference proteome</keyword>
<protein>
    <submittedName>
        <fullName evidence="2">Uncharacterized protein</fullName>
    </submittedName>
</protein>
<organism evidence="2 3">
    <name type="scientific">Emydomyces testavorans</name>
    <dbReference type="NCBI Taxonomy" id="2070801"/>
    <lineage>
        <taxon>Eukaryota</taxon>
        <taxon>Fungi</taxon>
        <taxon>Dikarya</taxon>
        <taxon>Ascomycota</taxon>
        <taxon>Pezizomycotina</taxon>
        <taxon>Eurotiomycetes</taxon>
        <taxon>Eurotiomycetidae</taxon>
        <taxon>Onygenales</taxon>
        <taxon>Nannizziopsiaceae</taxon>
        <taxon>Emydomyces</taxon>
    </lineage>
</organism>
<dbReference type="Proteomes" id="UP001219355">
    <property type="component" value="Chromosome 1"/>
</dbReference>
<evidence type="ECO:0000313" key="2">
    <source>
        <dbReference type="EMBL" id="WEW55379.1"/>
    </source>
</evidence>
<evidence type="ECO:0000313" key="3">
    <source>
        <dbReference type="Proteomes" id="UP001219355"/>
    </source>
</evidence>
<feature type="region of interest" description="Disordered" evidence="1">
    <location>
        <begin position="29"/>
        <end position="57"/>
    </location>
</feature>
<reference evidence="2" key="1">
    <citation type="submission" date="2023-03" db="EMBL/GenBank/DDBJ databases">
        <title>Emydomyces testavorans Genome Sequence.</title>
        <authorList>
            <person name="Hoyer L."/>
        </authorList>
    </citation>
    <scope>NUCLEOTIDE SEQUENCE</scope>
    <source>
        <strain evidence="2">16-2883</strain>
    </source>
</reference>
<dbReference type="EMBL" id="CP120627">
    <property type="protein sequence ID" value="WEW55379.1"/>
    <property type="molecule type" value="Genomic_DNA"/>
</dbReference>
<dbReference type="AlphaFoldDB" id="A0AAF0II03"/>
<proteinExistence type="predicted"/>